<feature type="compositionally biased region" description="Gly residues" evidence="1">
    <location>
        <begin position="22"/>
        <end position="41"/>
    </location>
</feature>
<proteinExistence type="predicted"/>
<reference evidence="2" key="1">
    <citation type="journal article" date="2014" name="Int. J. Syst. Evol. Microbiol.">
        <title>Complete genome sequence of Corynebacterium casei LMG S-19264T (=DSM 44701T), isolated from a smear-ripened cheese.</title>
        <authorList>
            <consortium name="US DOE Joint Genome Institute (JGI-PGF)"/>
            <person name="Walter F."/>
            <person name="Albersmeier A."/>
            <person name="Kalinowski J."/>
            <person name="Ruckert C."/>
        </authorList>
    </citation>
    <scope>NUCLEOTIDE SEQUENCE</scope>
    <source>
        <strain evidence="2">JCM 4988</strain>
    </source>
</reference>
<protein>
    <submittedName>
        <fullName evidence="2">Uncharacterized protein</fullName>
    </submittedName>
</protein>
<organism evidence="2 3">
    <name type="scientific">Streptomyces inusitatus</name>
    <dbReference type="NCBI Taxonomy" id="68221"/>
    <lineage>
        <taxon>Bacteria</taxon>
        <taxon>Bacillati</taxon>
        <taxon>Actinomycetota</taxon>
        <taxon>Actinomycetes</taxon>
        <taxon>Kitasatosporales</taxon>
        <taxon>Streptomycetaceae</taxon>
        <taxon>Streptomyces</taxon>
    </lineage>
</organism>
<accession>A0A918UL74</accession>
<name>A0A918UL74_9ACTN</name>
<gene>
    <name evidence="2" type="ORF">GCM10010387_08890</name>
</gene>
<dbReference type="Proteomes" id="UP000630936">
    <property type="component" value="Unassembled WGS sequence"/>
</dbReference>
<feature type="compositionally biased region" description="Gly residues" evidence="1">
    <location>
        <begin position="50"/>
        <end position="64"/>
    </location>
</feature>
<sequence length="104" mass="10340">MALGTGQRGDGQQPAEPYGEIGRQGGPGAPEGGQKEAGGPGSAAASRGRGAAGGGDEGVGGRGGGQRLVLLVVGRDYPATFARPCRAAERADRPPYEIHPYGGR</sequence>
<dbReference type="AlphaFoldDB" id="A0A918UL74"/>
<comment type="caution">
    <text evidence="2">The sequence shown here is derived from an EMBL/GenBank/DDBJ whole genome shotgun (WGS) entry which is preliminary data.</text>
</comment>
<evidence type="ECO:0000313" key="3">
    <source>
        <dbReference type="Proteomes" id="UP000630936"/>
    </source>
</evidence>
<evidence type="ECO:0000256" key="1">
    <source>
        <dbReference type="SAM" id="MobiDB-lite"/>
    </source>
</evidence>
<feature type="region of interest" description="Disordered" evidence="1">
    <location>
        <begin position="1"/>
        <end position="64"/>
    </location>
</feature>
<keyword evidence="3" id="KW-1185">Reference proteome</keyword>
<reference evidence="2" key="2">
    <citation type="submission" date="2020-09" db="EMBL/GenBank/DDBJ databases">
        <authorList>
            <person name="Sun Q."/>
            <person name="Ohkuma M."/>
        </authorList>
    </citation>
    <scope>NUCLEOTIDE SEQUENCE</scope>
    <source>
        <strain evidence="2">JCM 4988</strain>
    </source>
</reference>
<dbReference type="EMBL" id="BMWG01000002">
    <property type="protein sequence ID" value="GGZ18569.1"/>
    <property type="molecule type" value="Genomic_DNA"/>
</dbReference>
<evidence type="ECO:0000313" key="2">
    <source>
        <dbReference type="EMBL" id="GGZ18569.1"/>
    </source>
</evidence>